<dbReference type="InterPro" id="IPR001525">
    <property type="entry name" value="C5_MeTfrase"/>
</dbReference>
<evidence type="ECO:0000313" key="6">
    <source>
        <dbReference type="Proteomes" id="UP001152797"/>
    </source>
</evidence>
<gene>
    <name evidence="4" type="ORF">C1SCF055_LOCUS22684</name>
</gene>
<dbReference type="Pfam" id="PF00145">
    <property type="entry name" value="DNA_methylase"/>
    <property type="match status" value="1"/>
</dbReference>
<evidence type="ECO:0000313" key="5">
    <source>
        <dbReference type="EMBL" id="CAL4783500.1"/>
    </source>
</evidence>
<keyword evidence="1" id="KW-0489">Methyltransferase</keyword>
<feature type="non-terminal residue" evidence="4">
    <location>
        <position position="973"/>
    </location>
</feature>
<feature type="region of interest" description="Disordered" evidence="3">
    <location>
        <begin position="230"/>
        <end position="287"/>
    </location>
</feature>
<dbReference type="GO" id="GO:0032259">
    <property type="term" value="P:methylation"/>
    <property type="evidence" value="ECO:0007669"/>
    <property type="project" value="UniProtKB-KW"/>
</dbReference>
<dbReference type="Gene3D" id="3.40.50.150">
    <property type="entry name" value="Vaccinia Virus protein VP39"/>
    <property type="match status" value="1"/>
</dbReference>
<evidence type="ECO:0000313" key="4">
    <source>
        <dbReference type="EMBL" id="CAI3996188.1"/>
    </source>
</evidence>
<comment type="caution">
    <text evidence="4">The sequence shown here is derived from an EMBL/GenBank/DDBJ whole genome shotgun (WGS) entry which is preliminary data.</text>
</comment>
<proteinExistence type="predicted"/>
<keyword evidence="2" id="KW-0808">Transferase</keyword>
<name>A0A9P1CSK4_9DINO</name>
<reference evidence="4" key="1">
    <citation type="submission" date="2022-10" db="EMBL/GenBank/DDBJ databases">
        <authorList>
            <person name="Chen Y."/>
            <person name="Dougan E. K."/>
            <person name="Chan C."/>
            <person name="Rhodes N."/>
            <person name="Thang M."/>
        </authorList>
    </citation>
    <scope>NUCLEOTIDE SEQUENCE</scope>
</reference>
<dbReference type="AlphaFoldDB" id="A0A9P1CSK4"/>
<dbReference type="Gene3D" id="3.90.120.10">
    <property type="entry name" value="DNA Methylase, subunit A, domain 2"/>
    <property type="match status" value="1"/>
</dbReference>
<dbReference type="EMBL" id="CAMXCT010002171">
    <property type="protein sequence ID" value="CAI3996188.1"/>
    <property type="molecule type" value="Genomic_DNA"/>
</dbReference>
<evidence type="ECO:0000256" key="2">
    <source>
        <dbReference type="ARBA" id="ARBA00022679"/>
    </source>
</evidence>
<dbReference type="GO" id="GO:0008168">
    <property type="term" value="F:methyltransferase activity"/>
    <property type="evidence" value="ECO:0007669"/>
    <property type="project" value="UniProtKB-KW"/>
</dbReference>
<dbReference type="OrthoDB" id="437318at2759"/>
<dbReference type="EMBL" id="CAMXCT030002171">
    <property type="protein sequence ID" value="CAL4783500.1"/>
    <property type="molecule type" value="Genomic_DNA"/>
</dbReference>
<evidence type="ECO:0000256" key="1">
    <source>
        <dbReference type="ARBA" id="ARBA00022603"/>
    </source>
</evidence>
<sequence length="973" mass="109629">MSNKEGIPQQPLILTVLKDLEKLGHAFFYQKIDARKYLLPQRRNRVFGCSVKTGDKSAEEIQDQGNCWKEVFCRMGAGPTEQSFTLNDLMQKGLEPQPLHSPQDVRNWKTVVGKAKLSGQKPEELCMHMGSSSNRLEWAHLSSTCIRPSHDIFCGAENRPLTPIELLRLQGVFASDFECPDAVTQLPDALARDFAGNAFPTTVLQANLICSMVAHPHAWHCMATGVDAPAPPVATRGRKRKDQGSQEGNQPNKSRKKNTQEKPSGHGEGDGEGDGDHGTDTTEKKKKKSNKGDCICIAKKIALIDEFNALRDGGCTKPNHEMLKRKRPGYYSGCCSRSKWPLSREKFKWDKFSELLPNQASKRDEVPSWLKTRLCEVGKFKGPKKETIPDELLQIADAILMDEVSRGLEMCRESVSQLLISLIDLHNQEAEAFNKKAQKEHMEKACELEQSGELDEKELEAFLKEQPQQISLISKEWTAKKLEHIVYRFCRIWGYGLYRQDRPSKHLSREHPSMKSLHEYIQFVKAEKKALPRLMFNWDQVWTCLYEPRRKTLFKKGDSGPKSDALWSSQRKKIANSLLSDLFGADLKEKDLWESKLTQLGAYGTSVTCQGWRSPRTTTTISWADGELGPAFISFGEGQLGDQDVKELNKEYAGTLHIMQTNKKSHMWNGEVCVQFFEMMTQEIRRKRLALGFQNAADAPCLALCDRAPSHQSSVFQQIRVNWARENNVILVGADLAGECNVPAGFGAVMQPNDQFHQFFHLLRSAYLRVACGVPTNPLHSELAGKELGPQNVPTISCPIRTSLAADAFALNKLREYRKGSIVQWAWITTGHVSEEEVAEWKFDKDLDAFQEAMAACRGGIKELLHMTEVPPVNHEEYKHAWQGAAGILKGDAFSSEPTRVLVVDLQEQKAIAPSKVAIKHSTNRYVVMTITMSQQAEQLRVRFGSGAMHKLIVREYLGKIVYVAQIQEGRPL</sequence>
<evidence type="ECO:0000256" key="3">
    <source>
        <dbReference type="SAM" id="MobiDB-lite"/>
    </source>
</evidence>
<accession>A0A9P1CSK4</accession>
<organism evidence="4">
    <name type="scientific">Cladocopium goreaui</name>
    <dbReference type="NCBI Taxonomy" id="2562237"/>
    <lineage>
        <taxon>Eukaryota</taxon>
        <taxon>Sar</taxon>
        <taxon>Alveolata</taxon>
        <taxon>Dinophyceae</taxon>
        <taxon>Suessiales</taxon>
        <taxon>Symbiodiniaceae</taxon>
        <taxon>Cladocopium</taxon>
    </lineage>
</organism>
<reference evidence="5 6" key="2">
    <citation type="submission" date="2024-05" db="EMBL/GenBank/DDBJ databases">
        <authorList>
            <person name="Chen Y."/>
            <person name="Shah S."/>
            <person name="Dougan E. K."/>
            <person name="Thang M."/>
            <person name="Chan C."/>
        </authorList>
    </citation>
    <scope>NUCLEOTIDE SEQUENCE [LARGE SCALE GENOMIC DNA]</scope>
</reference>
<dbReference type="EMBL" id="CAMXCT020002171">
    <property type="protein sequence ID" value="CAL1149563.1"/>
    <property type="molecule type" value="Genomic_DNA"/>
</dbReference>
<dbReference type="SUPFAM" id="SSF53335">
    <property type="entry name" value="S-adenosyl-L-methionine-dependent methyltransferases"/>
    <property type="match status" value="1"/>
</dbReference>
<dbReference type="InterPro" id="IPR029063">
    <property type="entry name" value="SAM-dependent_MTases_sf"/>
</dbReference>
<dbReference type="Proteomes" id="UP001152797">
    <property type="component" value="Unassembled WGS sequence"/>
</dbReference>
<keyword evidence="6" id="KW-1185">Reference proteome</keyword>
<protein>
    <submittedName>
        <fullName evidence="5">Malate dehydrogenase 2, mitochondrial</fullName>
    </submittedName>
</protein>
<feature type="compositionally biased region" description="Basic and acidic residues" evidence="3">
    <location>
        <begin position="258"/>
        <end position="283"/>
    </location>
</feature>